<dbReference type="PANTHER" id="PTHR34585:SF22">
    <property type="entry name" value="HELIX-TURN-HELIX DOMAIN-CONTAINING PROTEIN"/>
    <property type="match status" value="1"/>
</dbReference>
<dbReference type="Pfam" id="PF12728">
    <property type="entry name" value="HTH_17"/>
    <property type="match status" value="1"/>
</dbReference>
<gene>
    <name evidence="2" type="ORF">FEN17_18525</name>
</gene>
<accession>A0A5R9KZA8</accession>
<dbReference type="PANTHER" id="PTHR34585">
    <property type="match status" value="1"/>
</dbReference>
<sequence length="90" mass="10327">MNIEVITREDLQILRRELLEDLKQLLAGSKQEPKKWLRSADVRKLLNISAGTLQNLRVNGQLRPSKIGGSFFYAFQDIQSLMQADTKRGK</sequence>
<proteinExistence type="predicted"/>
<protein>
    <submittedName>
        <fullName evidence="2">Helix-turn-helix domain-containing protein</fullName>
    </submittedName>
</protein>
<evidence type="ECO:0000259" key="1">
    <source>
        <dbReference type="Pfam" id="PF12728"/>
    </source>
</evidence>
<organism evidence="2 3">
    <name type="scientific">Dyadobacter luticola</name>
    <dbReference type="NCBI Taxonomy" id="1979387"/>
    <lineage>
        <taxon>Bacteria</taxon>
        <taxon>Pseudomonadati</taxon>
        <taxon>Bacteroidota</taxon>
        <taxon>Cytophagia</taxon>
        <taxon>Cytophagales</taxon>
        <taxon>Spirosomataceae</taxon>
        <taxon>Dyadobacter</taxon>
    </lineage>
</organism>
<dbReference type="OrthoDB" id="1524679at2"/>
<dbReference type="InterPro" id="IPR041657">
    <property type="entry name" value="HTH_17"/>
</dbReference>
<name>A0A5R9KZA8_9BACT</name>
<evidence type="ECO:0000313" key="2">
    <source>
        <dbReference type="EMBL" id="TLV01427.1"/>
    </source>
</evidence>
<dbReference type="RefSeq" id="WP_138366798.1">
    <property type="nucleotide sequence ID" value="NZ_VCEJ01000004.1"/>
</dbReference>
<feature type="domain" description="Helix-turn-helix" evidence="1">
    <location>
        <begin position="36"/>
        <end position="84"/>
    </location>
</feature>
<reference evidence="2 3" key="1">
    <citation type="submission" date="2019-05" db="EMBL/GenBank/DDBJ databases">
        <authorList>
            <person name="Qu J.-H."/>
        </authorList>
    </citation>
    <scope>NUCLEOTIDE SEQUENCE [LARGE SCALE GENOMIC DNA]</scope>
    <source>
        <strain evidence="2 3">T17</strain>
    </source>
</reference>
<dbReference type="SUPFAM" id="SSF46955">
    <property type="entry name" value="Putative DNA-binding domain"/>
    <property type="match status" value="1"/>
</dbReference>
<dbReference type="InterPro" id="IPR009061">
    <property type="entry name" value="DNA-bd_dom_put_sf"/>
</dbReference>
<keyword evidence="3" id="KW-1185">Reference proteome</keyword>
<evidence type="ECO:0000313" key="3">
    <source>
        <dbReference type="Proteomes" id="UP000306402"/>
    </source>
</evidence>
<comment type="caution">
    <text evidence="2">The sequence shown here is derived from an EMBL/GenBank/DDBJ whole genome shotgun (WGS) entry which is preliminary data.</text>
</comment>
<dbReference type="EMBL" id="VCEJ01000004">
    <property type="protein sequence ID" value="TLV01427.1"/>
    <property type="molecule type" value="Genomic_DNA"/>
</dbReference>
<dbReference type="Proteomes" id="UP000306402">
    <property type="component" value="Unassembled WGS sequence"/>
</dbReference>
<dbReference type="AlphaFoldDB" id="A0A5R9KZA8"/>